<accession>F8RDN1</accession>
<protein>
    <submittedName>
        <fullName evidence="2 3">Nuclear protein UL55</fullName>
    </submittedName>
</protein>
<reference evidence="2" key="1">
    <citation type="journal article" date="2011" name="Ann. N. Y. Acad. Sci.">
        <title>Evolution of sexually transmitted and sexually transmissible human herpesviruses.</title>
        <authorList>
            <person name="Davison A.J."/>
        </authorList>
    </citation>
    <scope>NUCLEOTIDE SEQUENCE</scope>
    <source>
        <strain evidence="2">E13</strain>
    </source>
</reference>
<evidence type="ECO:0000313" key="3">
    <source>
        <dbReference type="EMBL" id="AKG60613.1"/>
    </source>
</evidence>
<evidence type="ECO:0000256" key="1">
    <source>
        <dbReference type="SAM" id="MobiDB-lite"/>
    </source>
</evidence>
<proteinExistence type="predicted"/>
<reference evidence="2" key="2">
    <citation type="submission" date="2013-10" db="EMBL/GenBank/DDBJ databases">
        <authorList>
            <person name="Davison A.J."/>
        </authorList>
    </citation>
    <scope>NUCLEOTIDE SEQUENCE</scope>
    <source>
        <strain evidence="2">E13</strain>
    </source>
</reference>
<reference evidence="3" key="3">
    <citation type="journal article" date="2015" name="J. Virol.">
        <title>Recombination Analysis of Herpes Simplex Virus 1 Reveals a Bias toward GC Content and the Inverted Repeat Regions.</title>
        <authorList>
            <person name="Lee K."/>
            <person name="Kolb A.W."/>
            <person name="Sverchkov Y."/>
            <person name="Cuellar J.A."/>
            <person name="Craven M."/>
            <person name="Brandt C.R."/>
        </authorList>
    </citation>
    <scope>NUCLEOTIDE SEQUENCE</scope>
    <source>
        <strain evidence="3">19Lsyn</strain>
    </source>
</reference>
<gene>
    <name evidence="2" type="primary">UL55</name>
</gene>
<feature type="region of interest" description="Disordered" evidence="1">
    <location>
        <begin position="26"/>
        <end position="56"/>
    </location>
</feature>
<evidence type="ECO:0000313" key="2">
    <source>
        <dbReference type="EMBL" id="ADM22839.1"/>
    </source>
</evidence>
<sequence>MTATPLTNLFLRAPDITHVAPPLLPQRHLAGRNGHAHQQNGLRLRGRAELPGPRLL</sequence>
<organismHost>
    <name type="scientific">Homo sapiens</name>
    <name type="common">Human</name>
    <dbReference type="NCBI Taxonomy" id="9606"/>
</organismHost>
<dbReference type="EMBL" id="KR011293">
    <property type="protein sequence ID" value="AKG60613.1"/>
    <property type="molecule type" value="Genomic_DNA"/>
</dbReference>
<dbReference type="EMBL" id="HM585502">
    <property type="protein sequence ID" value="ADM22839.1"/>
    <property type="molecule type" value="Genomic_DNA"/>
</dbReference>
<organism evidence="2">
    <name type="scientific">Human herpesvirus 1</name>
    <name type="common">HHV-1</name>
    <name type="synonym">Human herpes simplex virus 1</name>
    <dbReference type="NCBI Taxonomy" id="10298"/>
    <lineage>
        <taxon>Viruses</taxon>
        <taxon>Duplodnaviria</taxon>
        <taxon>Heunggongvirae</taxon>
        <taxon>Peploviricota</taxon>
        <taxon>Herviviricetes</taxon>
        <taxon>Herpesvirales</taxon>
        <taxon>Orthoherpesviridae</taxon>
        <taxon>Alphaherpesvirinae</taxon>
        <taxon>Simplexvirus</taxon>
        <taxon>Simplexvirus humanalpha1</taxon>
    </lineage>
</organism>
<name>F8RDN1_HHV1</name>